<dbReference type="AlphaFoldDB" id="A0AAN9S747"/>
<evidence type="ECO:0000313" key="2">
    <source>
        <dbReference type="EMBL" id="KAK7388833.1"/>
    </source>
</evidence>
<protein>
    <submittedName>
        <fullName evidence="2">Uncharacterized protein</fullName>
    </submittedName>
</protein>
<dbReference type="Proteomes" id="UP001386955">
    <property type="component" value="Unassembled WGS sequence"/>
</dbReference>
<evidence type="ECO:0000256" key="1">
    <source>
        <dbReference type="SAM" id="MobiDB-lite"/>
    </source>
</evidence>
<evidence type="ECO:0000313" key="3">
    <source>
        <dbReference type="Proteomes" id="UP001386955"/>
    </source>
</evidence>
<accession>A0AAN9S747</accession>
<gene>
    <name evidence="2" type="ORF">VNO78_23660</name>
</gene>
<proteinExistence type="predicted"/>
<sequence>MGRKLHSLLQPFFSHRHPWVLPRPFSSVYDFAFSVLGKLLFSLLQSSGEDQRGGQKEFSSFRASYEDMVGAFIDSLAPTGSLTNVPPVRKIGFGARLLRRRIWSLCSLQVKGPRLIGFPEFEFDRSCPFCVLGGSSSLPTIDPDLFSFWSSNGGPPKTGASKHVDEDLRTEGSISRGDDFPSPEEE</sequence>
<keyword evidence="3" id="KW-1185">Reference proteome</keyword>
<feature type="region of interest" description="Disordered" evidence="1">
    <location>
        <begin position="152"/>
        <end position="186"/>
    </location>
</feature>
<reference evidence="2 3" key="1">
    <citation type="submission" date="2024-01" db="EMBL/GenBank/DDBJ databases">
        <title>The genomes of 5 underutilized Papilionoideae crops provide insights into root nodulation and disease resistanc.</title>
        <authorList>
            <person name="Jiang F."/>
        </authorList>
    </citation>
    <scope>NUCLEOTIDE SEQUENCE [LARGE SCALE GENOMIC DNA]</scope>
    <source>
        <strain evidence="2">DUOXIRENSHENG_FW03</strain>
        <tissue evidence="2">Leaves</tissue>
    </source>
</reference>
<organism evidence="2 3">
    <name type="scientific">Psophocarpus tetragonolobus</name>
    <name type="common">Winged bean</name>
    <name type="synonym">Dolichos tetragonolobus</name>
    <dbReference type="NCBI Taxonomy" id="3891"/>
    <lineage>
        <taxon>Eukaryota</taxon>
        <taxon>Viridiplantae</taxon>
        <taxon>Streptophyta</taxon>
        <taxon>Embryophyta</taxon>
        <taxon>Tracheophyta</taxon>
        <taxon>Spermatophyta</taxon>
        <taxon>Magnoliopsida</taxon>
        <taxon>eudicotyledons</taxon>
        <taxon>Gunneridae</taxon>
        <taxon>Pentapetalae</taxon>
        <taxon>rosids</taxon>
        <taxon>fabids</taxon>
        <taxon>Fabales</taxon>
        <taxon>Fabaceae</taxon>
        <taxon>Papilionoideae</taxon>
        <taxon>50 kb inversion clade</taxon>
        <taxon>NPAAA clade</taxon>
        <taxon>indigoferoid/millettioid clade</taxon>
        <taxon>Phaseoleae</taxon>
        <taxon>Psophocarpus</taxon>
    </lineage>
</organism>
<comment type="caution">
    <text evidence="2">The sequence shown here is derived from an EMBL/GenBank/DDBJ whole genome shotgun (WGS) entry which is preliminary data.</text>
</comment>
<name>A0AAN9S747_PSOTE</name>
<dbReference type="EMBL" id="JAYMYS010000006">
    <property type="protein sequence ID" value="KAK7388833.1"/>
    <property type="molecule type" value="Genomic_DNA"/>
</dbReference>